<organism evidence="3 4">
    <name type="scientific">Saguinus oedipus</name>
    <name type="common">Cotton-top tamarin</name>
    <name type="synonym">Oedipomidas oedipus</name>
    <dbReference type="NCBI Taxonomy" id="9490"/>
    <lineage>
        <taxon>Eukaryota</taxon>
        <taxon>Metazoa</taxon>
        <taxon>Chordata</taxon>
        <taxon>Craniata</taxon>
        <taxon>Vertebrata</taxon>
        <taxon>Euteleostomi</taxon>
        <taxon>Mammalia</taxon>
        <taxon>Eutheria</taxon>
        <taxon>Euarchontoglires</taxon>
        <taxon>Primates</taxon>
        <taxon>Haplorrhini</taxon>
        <taxon>Platyrrhini</taxon>
        <taxon>Cebidae</taxon>
        <taxon>Callitrichinae</taxon>
        <taxon>Saguinus</taxon>
    </lineage>
</organism>
<proteinExistence type="predicted"/>
<evidence type="ECO:0000256" key="1">
    <source>
        <dbReference type="ARBA" id="ARBA00023054"/>
    </source>
</evidence>
<name>A0ABQ9V7C7_SAGOE</name>
<reference evidence="3 4" key="1">
    <citation type="submission" date="2023-05" db="EMBL/GenBank/DDBJ databases">
        <title>B98-5 Cell Line De Novo Hybrid Assembly: An Optical Mapping Approach.</title>
        <authorList>
            <person name="Kananen K."/>
            <person name="Auerbach J.A."/>
            <person name="Kautto E."/>
            <person name="Blachly J.S."/>
        </authorList>
    </citation>
    <scope>NUCLEOTIDE SEQUENCE [LARGE SCALE GENOMIC DNA]</scope>
    <source>
        <strain evidence="3">B95-8</strain>
        <tissue evidence="3">Cell line</tissue>
    </source>
</reference>
<dbReference type="Proteomes" id="UP001266305">
    <property type="component" value="Unassembled WGS sequence"/>
</dbReference>
<dbReference type="PANTHER" id="PTHR23158:SF59">
    <property type="match status" value="1"/>
</dbReference>
<accession>A0ABQ9V7C7</accession>
<evidence type="ECO:0000313" key="4">
    <source>
        <dbReference type="Proteomes" id="UP001266305"/>
    </source>
</evidence>
<comment type="caution">
    <text evidence="3">The sequence shown here is derived from an EMBL/GenBank/DDBJ whole genome shotgun (WGS) entry which is preliminary data.</text>
</comment>
<keyword evidence="4" id="KW-1185">Reference proteome</keyword>
<dbReference type="PANTHER" id="PTHR23158">
    <property type="entry name" value="MELANOMA INHIBITORY ACTIVITY-RELATED"/>
    <property type="match status" value="1"/>
</dbReference>
<protein>
    <recommendedName>
        <fullName evidence="5">INTS6/SAGE1/DDX26B/CT45 C-terminal domain-containing protein</fullName>
    </recommendedName>
</protein>
<feature type="region of interest" description="Disordered" evidence="2">
    <location>
        <begin position="1"/>
        <end position="43"/>
    </location>
</feature>
<gene>
    <name evidence="3" type="ORF">P7K49_014782</name>
</gene>
<sequence length="219" mass="24816">MGNLNDILDHQQTAELPDQEIPRWKQPLKAKKKRPGDAKAGIDQPANVGVISLAHTSPSILHLLEGGRDHVEDWDLVVEGNREAGHGGPSAFWPQFPMKSVGDDGDVGVSFECPKREIGEAGTPLQYMFSSHLDLDERLRKLYENLNCVYHTSNRHKKMAQDLAQELKKDTSSFQREIIFYEKMVQEGWMAAASTERVLQALWKEHDNRQKPTDSKAKF</sequence>
<evidence type="ECO:0000313" key="3">
    <source>
        <dbReference type="EMBL" id="KAK2105268.1"/>
    </source>
</evidence>
<evidence type="ECO:0000256" key="2">
    <source>
        <dbReference type="SAM" id="MobiDB-lite"/>
    </source>
</evidence>
<keyword evidence="1" id="KW-0175">Coiled coil</keyword>
<evidence type="ECO:0008006" key="5">
    <source>
        <dbReference type="Google" id="ProtNLM"/>
    </source>
</evidence>
<dbReference type="InterPro" id="IPR051500">
    <property type="entry name" value="cTAGE_MIA/OTOR"/>
</dbReference>
<dbReference type="EMBL" id="JASSZA010000007">
    <property type="protein sequence ID" value="KAK2105268.1"/>
    <property type="molecule type" value="Genomic_DNA"/>
</dbReference>